<keyword evidence="3" id="KW-1185">Reference proteome</keyword>
<reference evidence="2" key="1">
    <citation type="submission" date="2017-08" db="EMBL/GenBank/DDBJ databases">
        <authorList>
            <person name="Polle J.E."/>
            <person name="Barry K."/>
            <person name="Cushman J."/>
            <person name="Schmutz J."/>
            <person name="Tran D."/>
            <person name="Hathwaick L.T."/>
            <person name="Yim W.C."/>
            <person name="Jenkins J."/>
            <person name="Mckie-Krisberg Z.M."/>
            <person name="Prochnik S."/>
            <person name="Lindquist E."/>
            <person name="Dockter R.B."/>
            <person name="Adam C."/>
            <person name="Molina H."/>
            <person name="Bunkerborg J."/>
            <person name="Jin E."/>
            <person name="Buchheim M."/>
            <person name="Magnuson J."/>
        </authorList>
    </citation>
    <scope>NUCLEOTIDE SEQUENCE</scope>
    <source>
        <strain evidence="2">CCAP 19/18</strain>
    </source>
</reference>
<dbReference type="EMBL" id="MU069459">
    <property type="protein sequence ID" value="KAF5842592.1"/>
    <property type="molecule type" value="Genomic_DNA"/>
</dbReference>
<evidence type="ECO:0000313" key="2">
    <source>
        <dbReference type="EMBL" id="KAF5842592.1"/>
    </source>
</evidence>
<comment type="caution">
    <text evidence="2">The sequence shown here is derived from an EMBL/GenBank/DDBJ whole genome shotgun (WGS) entry which is preliminary data.</text>
</comment>
<evidence type="ECO:0008006" key="4">
    <source>
        <dbReference type="Google" id="ProtNLM"/>
    </source>
</evidence>
<sequence length="85" mass="9744">MMVPAQWALRSMKDIQDLIIKDSLEKRLHKVSLQDSPALHKRHLRSHDLRSIKEWMHNGACRMASTQNGCTTDSPQPAFLHKEAA</sequence>
<dbReference type="Proteomes" id="UP000815325">
    <property type="component" value="Unassembled WGS sequence"/>
</dbReference>
<accession>A0ABQ7H6V8</accession>
<protein>
    <recommendedName>
        <fullName evidence="4">Encoded protein</fullName>
    </recommendedName>
</protein>
<feature type="region of interest" description="Disordered" evidence="1">
    <location>
        <begin position="65"/>
        <end position="85"/>
    </location>
</feature>
<proteinExistence type="predicted"/>
<organism evidence="2 3">
    <name type="scientific">Dunaliella salina</name>
    <name type="common">Green alga</name>
    <name type="synonym">Protococcus salinus</name>
    <dbReference type="NCBI Taxonomy" id="3046"/>
    <lineage>
        <taxon>Eukaryota</taxon>
        <taxon>Viridiplantae</taxon>
        <taxon>Chlorophyta</taxon>
        <taxon>core chlorophytes</taxon>
        <taxon>Chlorophyceae</taxon>
        <taxon>CS clade</taxon>
        <taxon>Chlamydomonadales</taxon>
        <taxon>Dunaliellaceae</taxon>
        <taxon>Dunaliella</taxon>
    </lineage>
</organism>
<evidence type="ECO:0000256" key="1">
    <source>
        <dbReference type="SAM" id="MobiDB-lite"/>
    </source>
</evidence>
<name>A0ABQ7H6V8_DUNSA</name>
<feature type="compositionally biased region" description="Polar residues" evidence="1">
    <location>
        <begin position="65"/>
        <end position="75"/>
    </location>
</feature>
<gene>
    <name evidence="2" type="ORF">DUNSADRAFT_6442</name>
</gene>
<evidence type="ECO:0000313" key="3">
    <source>
        <dbReference type="Proteomes" id="UP000815325"/>
    </source>
</evidence>